<proteinExistence type="predicted"/>
<keyword evidence="2" id="KW-1185">Reference proteome</keyword>
<protein>
    <submittedName>
        <fullName evidence="1">Uncharacterized protein</fullName>
    </submittedName>
</protein>
<gene>
    <name evidence="1" type="ORF">AVEN_15919_1</name>
</gene>
<evidence type="ECO:0000313" key="2">
    <source>
        <dbReference type="Proteomes" id="UP000499080"/>
    </source>
</evidence>
<dbReference type="Proteomes" id="UP000499080">
    <property type="component" value="Unassembled WGS sequence"/>
</dbReference>
<dbReference type="EMBL" id="BGPR01014123">
    <property type="protein sequence ID" value="GBN63829.1"/>
    <property type="molecule type" value="Genomic_DNA"/>
</dbReference>
<dbReference type="AlphaFoldDB" id="A0A4Y2QKU2"/>
<sequence length="129" mass="14708">MSPSDTWGKRKTCRRKISGLTLIWNFSIPRQSRVCRYERKKVHSDISGLTLGGLTMLHPYKVEIAASIISMIPRDWSSTSRAEAVQGFPWFSVNPMFQFTSDTMLYYEPGSGSRDHAVVRTTTTFIGHF</sequence>
<reference evidence="1 2" key="1">
    <citation type="journal article" date="2019" name="Sci. Rep.">
        <title>Orb-weaving spider Araneus ventricosus genome elucidates the spidroin gene catalogue.</title>
        <authorList>
            <person name="Kono N."/>
            <person name="Nakamura H."/>
            <person name="Ohtoshi R."/>
            <person name="Moran D.A.P."/>
            <person name="Shinohara A."/>
            <person name="Yoshida Y."/>
            <person name="Fujiwara M."/>
            <person name="Mori M."/>
            <person name="Tomita M."/>
            <person name="Arakawa K."/>
        </authorList>
    </citation>
    <scope>NUCLEOTIDE SEQUENCE [LARGE SCALE GENOMIC DNA]</scope>
</reference>
<accession>A0A4Y2QKU2</accession>
<organism evidence="1 2">
    <name type="scientific">Araneus ventricosus</name>
    <name type="common">Orbweaver spider</name>
    <name type="synonym">Epeira ventricosa</name>
    <dbReference type="NCBI Taxonomy" id="182803"/>
    <lineage>
        <taxon>Eukaryota</taxon>
        <taxon>Metazoa</taxon>
        <taxon>Ecdysozoa</taxon>
        <taxon>Arthropoda</taxon>
        <taxon>Chelicerata</taxon>
        <taxon>Arachnida</taxon>
        <taxon>Araneae</taxon>
        <taxon>Araneomorphae</taxon>
        <taxon>Entelegynae</taxon>
        <taxon>Araneoidea</taxon>
        <taxon>Araneidae</taxon>
        <taxon>Araneus</taxon>
    </lineage>
</organism>
<comment type="caution">
    <text evidence="1">The sequence shown here is derived from an EMBL/GenBank/DDBJ whole genome shotgun (WGS) entry which is preliminary data.</text>
</comment>
<name>A0A4Y2QKU2_ARAVE</name>
<evidence type="ECO:0000313" key="1">
    <source>
        <dbReference type="EMBL" id="GBN63829.1"/>
    </source>
</evidence>